<evidence type="ECO:0000259" key="4">
    <source>
        <dbReference type="Pfam" id="PF08534"/>
    </source>
</evidence>
<dbReference type="Pfam" id="PF08534">
    <property type="entry name" value="Redoxin"/>
    <property type="match status" value="1"/>
</dbReference>
<keyword evidence="1" id="KW-1015">Disulfide bond</keyword>
<evidence type="ECO:0000313" key="6">
    <source>
        <dbReference type="Proteomes" id="UP000295611"/>
    </source>
</evidence>
<dbReference type="InterPro" id="IPR050455">
    <property type="entry name" value="Tpx_Peroxidase_subfamily"/>
</dbReference>
<evidence type="ECO:0000256" key="1">
    <source>
        <dbReference type="ARBA" id="ARBA00023157"/>
    </source>
</evidence>
<dbReference type="Gene3D" id="3.40.30.10">
    <property type="entry name" value="Glutaredoxin"/>
    <property type="match status" value="1"/>
</dbReference>
<dbReference type="RefSeq" id="WP_133682691.1">
    <property type="nucleotide sequence ID" value="NZ_SNZP01000013.1"/>
</dbReference>
<evidence type="ECO:0000313" key="5">
    <source>
        <dbReference type="EMBL" id="TDR73508.1"/>
    </source>
</evidence>
<feature type="region of interest" description="Disordered" evidence="3">
    <location>
        <begin position="179"/>
        <end position="214"/>
    </location>
</feature>
<proteinExistence type="predicted"/>
<dbReference type="Proteomes" id="UP000295611">
    <property type="component" value="Unassembled WGS sequence"/>
</dbReference>
<feature type="compositionally biased region" description="Basic and acidic residues" evidence="3">
    <location>
        <begin position="179"/>
        <end position="204"/>
    </location>
</feature>
<gene>
    <name evidence="5" type="ORF">DFP86_11315</name>
</gene>
<keyword evidence="6" id="KW-1185">Reference proteome</keyword>
<dbReference type="PANTHER" id="PTHR43110:SF1">
    <property type="entry name" value="THIOL PEROXIDASE"/>
    <property type="match status" value="1"/>
</dbReference>
<dbReference type="EMBL" id="SNZP01000013">
    <property type="protein sequence ID" value="TDR73508.1"/>
    <property type="molecule type" value="Genomic_DNA"/>
</dbReference>
<reference evidence="5 6" key="1">
    <citation type="submission" date="2019-03" db="EMBL/GenBank/DDBJ databases">
        <title>Genomic Encyclopedia of Type Strains, Phase III (KMG-III): the genomes of soil and plant-associated and newly described type strains.</title>
        <authorList>
            <person name="Whitman W."/>
        </authorList>
    </citation>
    <scope>NUCLEOTIDE SEQUENCE [LARGE SCALE GENOMIC DNA]</scope>
    <source>
        <strain evidence="5 6">CECT 8976</strain>
    </source>
</reference>
<evidence type="ECO:0000256" key="2">
    <source>
        <dbReference type="ARBA" id="ARBA00023284"/>
    </source>
</evidence>
<dbReference type="GO" id="GO:0004601">
    <property type="term" value="F:peroxidase activity"/>
    <property type="evidence" value="ECO:0007669"/>
    <property type="project" value="UniProtKB-KW"/>
</dbReference>
<dbReference type="PANTHER" id="PTHR43110">
    <property type="entry name" value="THIOL PEROXIDASE"/>
    <property type="match status" value="1"/>
</dbReference>
<comment type="caution">
    <text evidence="5">The sequence shown here is derived from an EMBL/GenBank/DDBJ whole genome shotgun (WGS) entry which is preliminary data.</text>
</comment>
<protein>
    <submittedName>
        <fullName evidence="5">Thiol peroxidase</fullName>
    </submittedName>
</protein>
<dbReference type="SUPFAM" id="SSF52833">
    <property type="entry name" value="Thioredoxin-like"/>
    <property type="match status" value="1"/>
</dbReference>
<sequence length="214" mass="24331">MNQFRLLYGEEILPLIGEFPAPGSRLPSFMLVDDQFNDVALGQFAGQPKAIITLLSLDEDVHGGMRLLRETLRFLERWPMLQIVVISVDSPSTLRRVRKERGLPRTTLLSTLRGRDFHKHFGVLITEYPLAGYTAPAIIIADADNTVLYAERLRDTLDDFRTDQMLPVMQALEAAENEALQRAEEEAARARAEADERERQERAMIDTVRQNAPK</sequence>
<keyword evidence="5" id="KW-0575">Peroxidase</keyword>
<keyword evidence="2" id="KW-0676">Redox-active center</keyword>
<dbReference type="InterPro" id="IPR036249">
    <property type="entry name" value="Thioredoxin-like_sf"/>
</dbReference>
<evidence type="ECO:0000256" key="3">
    <source>
        <dbReference type="SAM" id="MobiDB-lite"/>
    </source>
</evidence>
<accession>A0A4R7B1I5</accession>
<dbReference type="AlphaFoldDB" id="A0A4R7B1I5"/>
<feature type="domain" description="Redoxin" evidence="4">
    <location>
        <begin position="22"/>
        <end position="156"/>
    </location>
</feature>
<name>A0A4R7B1I5_9NEIS</name>
<dbReference type="OrthoDB" id="9129617at2"/>
<organism evidence="5 6">
    <name type="scientific">Paludibacterium purpuratum</name>
    <dbReference type="NCBI Taxonomy" id="1144873"/>
    <lineage>
        <taxon>Bacteria</taxon>
        <taxon>Pseudomonadati</taxon>
        <taxon>Pseudomonadota</taxon>
        <taxon>Betaproteobacteria</taxon>
        <taxon>Neisseriales</taxon>
        <taxon>Chromobacteriaceae</taxon>
        <taxon>Paludibacterium</taxon>
    </lineage>
</organism>
<dbReference type="InterPro" id="IPR013740">
    <property type="entry name" value="Redoxin"/>
</dbReference>
<keyword evidence="5" id="KW-0560">Oxidoreductase</keyword>